<evidence type="ECO:0000313" key="10">
    <source>
        <dbReference type="EMBL" id="QNG78598.1"/>
    </source>
</evidence>
<sequence length="380" mass="41434">MNQPAKAKTDLRDESRQFALLVNSVTDYALYMLDPSGVIQTWNPGGQRIKGYQAADVVGTNFSRFYLPEEAQAGLPERNLRTAALEGRYVAEGWRLRQDGTRFRASVVIDPIWEDGELVGFAKITRDITQRHEAQEQLLQAQRDLLQAQKMEAIGKFTLGLAHDFNNLLTIVANCLDLISLRVKNGGVAKLIDTAQRAAERGALLTRQLLTFGKGQTLVPEAVDLAALMAECEAMLRRSAGDAIALTVEVSRGLPTLSLDKAQLEAAILNLVCNSRDAMPKGGTILITASARQTRDPTLPNTSERPYICLSIRDDGSGIEADQQARVFEPFFTTKPIGRGSGLGLSQVFGFTAQSGGFTELQSELGKGTRVSLCFPAPEH</sequence>
<dbReference type="SUPFAM" id="SSF55874">
    <property type="entry name" value="ATPase domain of HSP90 chaperone/DNA topoisomerase II/histidine kinase"/>
    <property type="match status" value="1"/>
</dbReference>
<name>A0A2J0UTA5_STEMA</name>
<evidence type="ECO:0000313" key="8">
    <source>
        <dbReference type="EMBL" id="MBA0311546.1"/>
    </source>
</evidence>
<dbReference type="InterPro" id="IPR005467">
    <property type="entry name" value="His_kinase_dom"/>
</dbReference>
<dbReference type="InterPro" id="IPR004358">
    <property type="entry name" value="Sig_transdc_His_kin-like_C"/>
</dbReference>
<dbReference type="OrthoDB" id="9770473at2"/>
<evidence type="ECO:0000256" key="3">
    <source>
        <dbReference type="ARBA" id="ARBA00022553"/>
    </source>
</evidence>
<proteinExistence type="predicted"/>
<dbReference type="CDD" id="cd00082">
    <property type="entry name" value="HisKA"/>
    <property type="match status" value="1"/>
</dbReference>
<feature type="domain" description="PAS" evidence="5">
    <location>
        <begin position="14"/>
        <end position="70"/>
    </location>
</feature>
<dbReference type="Pfam" id="PF13426">
    <property type="entry name" value="PAS_9"/>
    <property type="match status" value="1"/>
</dbReference>
<comment type="catalytic activity">
    <reaction evidence="1">
        <text>ATP + protein L-histidine = ADP + protein N-phospho-L-histidine.</text>
        <dbReference type="EC" id="2.7.13.3"/>
    </reaction>
</comment>
<dbReference type="InterPro" id="IPR036890">
    <property type="entry name" value="HATPase_C_sf"/>
</dbReference>
<dbReference type="EC" id="2.7.13.3" evidence="2"/>
<dbReference type="Proteomes" id="UP000634179">
    <property type="component" value="Unassembled WGS sequence"/>
</dbReference>
<dbReference type="PROSITE" id="PS50112">
    <property type="entry name" value="PAS"/>
    <property type="match status" value="1"/>
</dbReference>
<reference evidence="10 11" key="3">
    <citation type="submission" date="2020-08" db="EMBL/GenBank/DDBJ databases">
        <title>Phenotypic and transcriptomic analysis of seven clinical Stenotrophomonas maltophilia isolates identify a small set of shared and commonly regulated genes involved in biofilm lifestyle.</title>
        <authorList>
            <person name="Alio I."/>
            <person name="Gudzuhn M."/>
            <person name="Streit W."/>
        </authorList>
    </citation>
    <scope>NUCLEOTIDE SEQUENCE [LARGE SCALE GENOMIC DNA]</scope>
    <source>
        <strain evidence="10 11">UHH_SKK55</strain>
    </source>
</reference>
<dbReference type="InterPro" id="IPR035965">
    <property type="entry name" value="PAS-like_dom_sf"/>
</dbReference>
<dbReference type="PANTHER" id="PTHR43065">
    <property type="entry name" value="SENSOR HISTIDINE KINASE"/>
    <property type="match status" value="1"/>
</dbReference>
<dbReference type="Proteomes" id="UP000515598">
    <property type="component" value="Chromosome"/>
</dbReference>
<dbReference type="Proteomes" id="UP000822271">
    <property type="component" value="Unassembled WGS sequence"/>
</dbReference>
<dbReference type="SUPFAM" id="SSF47384">
    <property type="entry name" value="Homodimeric domain of signal transducing histidine kinase"/>
    <property type="match status" value="1"/>
</dbReference>
<dbReference type="EMBL" id="JADUOV010000001">
    <property type="protein sequence ID" value="MBH1788800.1"/>
    <property type="molecule type" value="Genomic_DNA"/>
</dbReference>
<evidence type="ECO:0000256" key="1">
    <source>
        <dbReference type="ARBA" id="ARBA00000085"/>
    </source>
</evidence>
<dbReference type="Gene3D" id="3.30.450.20">
    <property type="entry name" value="PAS domain"/>
    <property type="match status" value="1"/>
</dbReference>
<dbReference type="Proteomes" id="UP001218208">
    <property type="component" value="Unassembled WGS sequence"/>
</dbReference>
<dbReference type="EMBL" id="CP060025">
    <property type="protein sequence ID" value="QNG78598.1"/>
    <property type="molecule type" value="Genomic_DNA"/>
</dbReference>
<dbReference type="InterPro" id="IPR003661">
    <property type="entry name" value="HisK_dim/P_dom"/>
</dbReference>
<dbReference type="Gene3D" id="3.30.565.10">
    <property type="entry name" value="Histidine kinase-like ATPase, C-terminal domain"/>
    <property type="match status" value="1"/>
</dbReference>
<reference evidence="8" key="1">
    <citation type="submission" date="2018-09" db="EMBL/GenBank/DDBJ databases">
        <authorList>
            <person name="Groschel M."/>
            <person name="Kohl T."/>
            <person name="Conchillo-Sole O."/>
            <person name="Mamat U."/>
            <person name="Yero D."/>
            <person name="Niemann S."/>
            <person name="Daura X."/>
            <person name="Gibert I."/>
        </authorList>
    </citation>
    <scope>NUCLEOTIDE SEQUENCE</scope>
    <source>
        <strain evidence="8">OG156</strain>
    </source>
</reference>
<dbReference type="PROSITE" id="PS50109">
    <property type="entry name" value="HIS_KIN"/>
    <property type="match status" value="1"/>
</dbReference>
<keyword evidence="8" id="KW-0418">Kinase</keyword>
<evidence type="ECO:0000313" key="7">
    <source>
        <dbReference type="EMBL" id="EKT4094925.1"/>
    </source>
</evidence>
<evidence type="ECO:0000313" key="11">
    <source>
        <dbReference type="Proteomes" id="UP000515598"/>
    </source>
</evidence>
<evidence type="ECO:0000259" key="6">
    <source>
        <dbReference type="PROSITE" id="PS50113"/>
    </source>
</evidence>
<evidence type="ECO:0000259" key="5">
    <source>
        <dbReference type="PROSITE" id="PS50112"/>
    </source>
</evidence>
<dbReference type="SMART" id="SM00388">
    <property type="entry name" value="HisKA"/>
    <property type="match status" value="1"/>
</dbReference>
<reference evidence="9" key="4">
    <citation type="submission" date="2020-11" db="EMBL/GenBank/DDBJ databases">
        <title>Enhanced detection system for hospital associated transmission using whole genome sequencing surveillance.</title>
        <authorList>
            <person name="Harrison L.H."/>
            <person name="Van Tyne D."/>
            <person name="Marsh J.W."/>
            <person name="Griffith M.P."/>
            <person name="Snyder D.J."/>
            <person name="Cooper V.S."/>
            <person name="Mustapha M."/>
        </authorList>
    </citation>
    <scope>NUCLEOTIDE SEQUENCE</scope>
    <source>
        <strain evidence="9">STEN00053</strain>
    </source>
</reference>
<dbReference type="SUPFAM" id="SSF55785">
    <property type="entry name" value="PYP-like sensor domain (PAS domain)"/>
    <property type="match status" value="1"/>
</dbReference>
<dbReference type="NCBIfam" id="TIGR00229">
    <property type="entry name" value="sensory_box"/>
    <property type="match status" value="1"/>
</dbReference>
<dbReference type="PRINTS" id="PR00344">
    <property type="entry name" value="BCTRLSENSOR"/>
</dbReference>
<dbReference type="SMART" id="SM00387">
    <property type="entry name" value="HATPase_c"/>
    <property type="match status" value="1"/>
</dbReference>
<evidence type="ECO:0000259" key="4">
    <source>
        <dbReference type="PROSITE" id="PS50109"/>
    </source>
</evidence>
<keyword evidence="3" id="KW-0597">Phosphoprotein</keyword>
<feature type="domain" description="Histidine kinase" evidence="4">
    <location>
        <begin position="160"/>
        <end position="379"/>
    </location>
</feature>
<dbReference type="PANTHER" id="PTHR43065:SF49">
    <property type="entry name" value="HISTIDINE KINASE"/>
    <property type="match status" value="1"/>
</dbReference>
<evidence type="ECO:0000313" key="12">
    <source>
        <dbReference type="Proteomes" id="UP000634179"/>
    </source>
</evidence>
<dbReference type="InterPro" id="IPR003594">
    <property type="entry name" value="HATPase_dom"/>
</dbReference>
<dbReference type="EMBL" id="RAUE01000017">
    <property type="protein sequence ID" value="MBA0311546.1"/>
    <property type="molecule type" value="Genomic_DNA"/>
</dbReference>
<accession>A0A2J0UTA5</accession>
<dbReference type="InterPro" id="IPR000700">
    <property type="entry name" value="PAS-assoc_C"/>
</dbReference>
<dbReference type="RefSeq" id="WP_008267080.1">
    <property type="nucleotide sequence ID" value="NZ_CP040433.1"/>
</dbReference>
<dbReference type="Gene3D" id="1.10.287.130">
    <property type="match status" value="1"/>
</dbReference>
<reference evidence="8" key="2">
    <citation type="journal article" date="2020" name="Front. Microbiol.">
        <title>Genetic Variants of the DSF Quorum Sensing System in Stenotrophomonas maltophilia Influence Virulence and Resistance Phenotypes Among Genotypically Diverse Clinical Isolates.</title>
        <authorList>
            <person name="Yero D."/>
            <person name="Huedo P."/>
            <person name="Conchillo-Sole O."/>
            <person name="Martinez-Servat S."/>
            <person name="Mamat U."/>
            <person name="Coves X."/>
            <person name="Llanas F."/>
            <person name="Roca I."/>
            <person name="Vila J."/>
            <person name="Schaible U.E."/>
            <person name="Daura X."/>
            <person name="Gibert I."/>
        </authorList>
    </citation>
    <scope>NUCLEOTIDE SEQUENCE</scope>
    <source>
        <strain evidence="8">OG156</strain>
    </source>
</reference>
<dbReference type="AlphaFoldDB" id="A0A2J0UTA5"/>
<evidence type="ECO:0000256" key="2">
    <source>
        <dbReference type="ARBA" id="ARBA00012438"/>
    </source>
</evidence>
<keyword evidence="8" id="KW-0808">Transferase</keyword>
<dbReference type="EMBL" id="ABLOJW010000039">
    <property type="protein sequence ID" value="EKT4094925.1"/>
    <property type="molecule type" value="Genomic_DNA"/>
</dbReference>
<dbReference type="InterPro" id="IPR036097">
    <property type="entry name" value="HisK_dim/P_sf"/>
</dbReference>
<gene>
    <name evidence="8" type="ORF">D7Y33_11105</name>
    <name evidence="10" type="ORF">GPNADHDJ_02816</name>
    <name evidence="9" type="ORF">I5V89_02820</name>
    <name evidence="7" type="ORF">QEG23_004503</name>
</gene>
<feature type="domain" description="PAC" evidence="6">
    <location>
        <begin position="89"/>
        <end position="140"/>
    </location>
</feature>
<protein>
    <recommendedName>
        <fullName evidence="2">histidine kinase</fullName>
        <ecNumber evidence="2">2.7.13.3</ecNumber>
    </recommendedName>
</protein>
<dbReference type="GO" id="GO:0000155">
    <property type="term" value="F:phosphorelay sensor kinase activity"/>
    <property type="evidence" value="ECO:0007669"/>
    <property type="project" value="InterPro"/>
</dbReference>
<dbReference type="InterPro" id="IPR000014">
    <property type="entry name" value="PAS"/>
</dbReference>
<reference evidence="7" key="5">
    <citation type="submission" date="2022-07" db="EMBL/GenBank/DDBJ databases">
        <authorList>
            <consortium name="DAFM: The Division of Animal and Food Microbiology"/>
        </authorList>
    </citation>
    <scope>NUCLEOTIDE SEQUENCE</scope>
    <source>
        <strain evidence="7">19MO01SH01-2</strain>
    </source>
</reference>
<organism evidence="9 12">
    <name type="scientific">Stenotrophomonas maltophilia</name>
    <name type="common">Pseudomonas maltophilia</name>
    <name type="synonym">Xanthomonas maltophilia</name>
    <dbReference type="NCBI Taxonomy" id="40324"/>
    <lineage>
        <taxon>Bacteria</taxon>
        <taxon>Pseudomonadati</taxon>
        <taxon>Pseudomonadota</taxon>
        <taxon>Gammaproteobacteria</taxon>
        <taxon>Lysobacterales</taxon>
        <taxon>Lysobacteraceae</taxon>
        <taxon>Stenotrophomonas</taxon>
        <taxon>Stenotrophomonas maltophilia group</taxon>
    </lineage>
</organism>
<dbReference type="Pfam" id="PF02518">
    <property type="entry name" value="HATPase_c"/>
    <property type="match status" value="1"/>
</dbReference>
<evidence type="ECO:0000313" key="9">
    <source>
        <dbReference type="EMBL" id="MBH1788800.1"/>
    </source>
</evidence>
<dbReference type="PROSITE" id="PS50113">
    <property type="entry name" value="PAC"/>
    <property type="match status" value="1"/>
</dbReference>
<dbReference type="CDD" id="cd00130">
    <property type="entry name" value="PAS"/>
    <property type="match status" value="1"/>
</dbReference>